<dbReference type="SUPFAM" id="SSF56112">
    <property type="entry name" value="Protein kinase-like (PK-like)"/>
    <property type="match status" value="1"/>
</dbReference>
<evidence type="ECO:0000256" key="5">
    <source>
        <dbReference type="ARBA" id="ARBA00022840"/>
    </source>
</evidence>
<dbReference type="PROSITE" id="PS50011">
    <property type="entry name" value="PROTEIN_KINASE_DOM"/>
    <property type="match status" value="1"/>
</dbReference>
<evidence type="ECO:0000256" key="6">
    <source>
        <dbReference type="PROSITE-ProRule" id="PRU10141"/>
    </source>
</evidence>
<dbReference type="FunFam" id="3.30.200.20:FF:000315">
    <property type="entry name" value="Calcium-dependent protein kinase 3"/>
    <property type="match status" value="1"/>
</dbReference>
<dbReference type="PANTHER" id="PTHR24346">
    <property type="entry name" value="MAP/MICROTUBULE AFFINITY-REGULATING KINASE"/>
    <property type="match status" value="1"/>
</dbReference>
<reference evidence="9" key="1">
    <citation type="submission" date="2021-01" db="EMBL/GenBank/DDBJ databases">
        <authorList>
            <person name="Corre E."/>
            <person name="Pelletier E."/>
            <person name="Niang G."/>
            <person name="Scheremetjew M."/>
            <person name="Finn R."/>
            <person name="Kale V."/>
            <person name="Holt S."/>
            <person name="Cochrane G."/>
            <person name="Meng A."/>
            <person name="Brown T."/>
            <person name="Cohen L."/>
        </authorList>
    </citation>
    <scope>NUCLEOTIDE SEQUENCE</scope>
    <source>
        <strain evidence="9">NIES-381</strain>
    </source>
</reference>
<dbReference type="PROSITE" id="PS00107">
    <property type="entry name" value="PROTEIN_KINASE_ATP"/>
    <property type="match status" value="1"/>
</dbReference>
<dbReference type="InterPro" id="IPR000719">
    <property type="entry name" value="Prot_kinase_dom"/>
</dbReference>
<dbReference type="Gene3D" id="1.10.510.10">
    <property type="entry name" value="Transferase(Phosphotransferase) domain 1"/>
    <property type="match status" value="1"/>
</dbReference>
<keyword evidence="3 6" id="KW-0547">Nucleotide-binding</keyword>
<dbReference type="InterPro" id="IPR008271">
    <property type="entry name" value="Ser/Thr_kinase_AS"/>
</dbReference>
<dbReference type="FunFam" id="1.10.510.10:FF:000571">
    <property type="entry name" value="Maternal embryonic leucine zipper kinase"/>
    <property type="match status" value="1"/>
</dbReference>
<evidence type="ECO:0000256" key="7">
    <source>
        <dbReference type="SAM" id="MobiDB-lite"/>
    </source>
</evidence>
<feature type="compositionally biased region" description="Low complexity" evidence="7">
    <location>
        <begin position="627"/>
        <end position="636"/>
    </location>
</feature>
<accession>A0A7S1NFI9</accession>
<keyword evidence="5 6" id="KW-0067">ATP-binding</keyword>
<dbReference type="Pfam" id="PF00069">
    <property type="entry name" value="Pkinase"/>
    <property type="match status" value="1"/>
</dbReference>
<evidence type="ECO:0000256" key="1">
    <source>
        <dbReference type="ARBA" id="ARBA00022527"/>
    </source>
</evidence>
<dbReference type="GO" id="GO:0035556">
    <property type="term" value="P:intracellular signal transduction"/>
    <property type="evidence" value="ECO:0007669"/>
    <property type="project" value="TreeGrafter"/>
</dbReference>
<proteinExistence type="predicted"/>
<gene>
    <name evidence="9" type="ORF">EGYM00392_LOCUS27814</name>
</gene>
<name>A0A7S1NFI9_9EUGL</name>
<dbReference type="AlphaFoldDB" id="A0A7S1NFI9"/>
<dbReference type="CDD" id="cd14008">
    <property type="entry name" value="STKc_LKB1_CaMKK"/>
    <property type="match status" value="1"/>
</dbReference>
<feature type="region of interest" description="Disordered" evidence="7">
    <location>
        <begin position="528"/>
        <end position="561"/>
    </location>
</feature>
<feature type="region of interest" description="Disordered" evidence="7">
    <location>
        <begin position="609"/>
        <end position="636"/>
    </location>
</feature>
<organism evidence="9">
    <name type="scientific">Eutreptiella gymnastica</name>
    <dbReference type="NCBI Taxonomy" id="73025"/>
    <lineage>
        <taxon>Eukaryota</taxon>
        <taxon>Discoba</taxon>
        <taxon>Euglenozoa</taxon>
        <taxon>Euglenida</taxon>
        <taxon>Spirocuta</taxon>
        <taxon>Euglenophyceae</taxon>
        <taxon>Eutreptiales</taxon>
        <taxon>Eutreptiaceae</taxon>
        <taxon>Eutreptiella</taxon>
    </lineage>
</organism>
<keyword evidence="4" id="KW-0418">Kinase</keyword>
<dbReference type="EMBL" id="HBGA01074408">
    <property type="protein sequence ID" value="CAD9016705.1"/>
    <property type="molecule type" value="Transcribed_RNA"/>
</dbReference>
<dbReference type="GO" id="GO:0005524">
    <property type="term" value="F:ATP binding"/>
    <property type="evidence" value="ECO:0007669"/>
    <property type="project" value="UniProtKB-UniRule"/>
</dbReference>
<evidence type="ECO:0000313" key="9">
    <source>
        <dbReference type="EMBL" id="CAD9016705.1"/>
    </source>
</evidence>
<evidence type="ECO:0000256" key="3">
    <source>
        <dbReference type="ARBA" id="ARBA00022741"/>
    </source>
</evidence>
<dbReference type="InterPro" id="IPR011009">
    <property type="entry name" value="Kinase-like_dom_sf"/>
</dbReference>
<protein>
    <recommendedName>
        <fullName evidence="8">Protein kinase domain-containing protein</fullName>
    </recommendedName>
</protein>
<dbReference type="PROSITE" id="PS00108">
    <property type="entry name" value="PROTEIN_KINASE_ST"/>
    <property type="match status" value="1"/>
</dbReference>
<dbReference type="GO" id="GO:0004674">
    <property type="term" value="F:protein serine/threonine kinase activity"/>
    <property type="evidence" value="ECO:0007669"/>
    <property type="project" value="UniProtKB-KW"/>
</dbReference>
<keyword evidence="1" id="KW-0723">Serine/threonine-protein kinase</keyword>
<feature type="domain" description="Protein kinase" evidence="8">
    <location>
        <begin position="182"/>
        <end position="442"/>
    </location>
</feature>
<dbReference type="PANTHER" id="PTHR24346:SF77">
    <property type="entry name" value="SERINE THREONINE PROTEIN KINASE"/>
    <property type="match status" value="1"/>
</dbReference>
<evidence type="ECO:0000256" key="2">
    <source>
        <dbReference type="ARBA" id="ARBA00022679"/>
    </source>
</evidence>
<evidence type="ECO:0000256" key="4">
    <source>
        <dbReference type="ARBA" id="ARBA00022777"/>
    </source>
</evidence>
<evidence type="ECO:0000259" key="8">
    <source>
        <dbReference type="PROSITE" id="PS50011"/>
    </source>
</evidence>
<keyword evidence="2" id="KW-0808">Transferase</keyword>
<sequence length="636" mass="70218">MSQEDSYLLGEALSKMEQRLNSLLVPKPSAGQQAQYSITSKLKDVVVAVKQDAQKDQQLKKMPELVSLAKELCECMGIISEGKASPAPQLSTVGLASDMKTSSSSSMLSPKVSKPVMVLSARHCVVCKRDDRPGEQRKSGFKCYGCIGTASNIEKGNISFVVMQTEGTKNKDEEGNKSIEEYDLGDKLGQGAYGKVKTCVHKKSGQVYAMKIIDKAKLLRMRKPGSDKTEFDKVLKEIEIMKALHHPNVVKMYEVIEDPSCGKMYLIMEHCAGGEINDDEGYARTHPERLQKYIVAIANGLMYLHEQNIFHRDLKPANILLDSYDHVKLADFGVSTFNDDGILTDNEGTPAFNAPEEYGDKLLVQGDKADIWSFGVTIYSTAFGYLPFMGADLKELSYAIQNNPVTYPDDTCPHLRDLLDRMMDKDPATRATLKFVLAHRYVADVRTVKGQAQETICCKIKSVPASEVQCWENTLDVGKYDDYDAIFVPLPTRGGAQNKKAVSTMNEYINSKGGLYQVVLPTPETCTLYRPRSSRPSTGQARRRSIDPTELLADSQRADSSATLGKPREAYFSQSSLLGVDPVLDSYSMGCMMDLADVTRFESTIDDQDVPSGCGQNPPTQSEEDPLLSSLGLNLL</sequence>
<feature type="binding site" evidence="6">
    <location>
        <position position="211"/>
    </location>
    <ligand>
        <name>ATP</name>
        <dbReference type="ChEBI" id="CHEBI:30616"/>
    </ligand>
</feature>
<dbReference type="GO" id="GO:0005737">
    <property type="term" value="C:cytoplasm"/>
    <property type="evidence" value="ECO:0007669"/>
    <property type="project" value="TreeGrafter"/>
</dbReference>
<dbReference type="InterPro" id="IPR017441">
    <property type="entry name" value="Protein_kinase_ATP_BS"/>
</dbReference>
<dbReference type="SMART" id="SM00220">
    <property type="entry name" value="S_TKc"/>
    <property type="match status" value="1"/>
</dbReference>